<feature type="domain" description="N-terminal Ras-GEF" evidence="7">
    <location>
        <begin position="620"/>
        <end position="765"/>
    </location>
</feature>
<name>A0AAV7KCT3_9METZ</name>
<dbReference type="SMART" id="SM00325">
    <property type="entry name" value="RhoGEF"/>
    <property type="match status" value="1"/>
</dbReference>
<evidence type="ECO:0000259" key="6">
    <source>
        <dbReference type="PROSITE" id="PS50010"/>
    </source>
</evidence>
<dbReference type="InterPro" id="IPR009072">
    <property type="entry name" value="Histone-fold"/>
</dbReference>
<dbReference type="GO" id="GO:0005085">
    <property type="term" value="F:guanyl-nucleotide exchange factor activity"/>
    <property type="evidence" value="ECO:0007669"/>
    <property type="project" value="UniProtKB-KW"/>
</dbReference>
<comment type="caution">
    <text evidence="8">The sequence shown here is derived from an EMBL/GenBank/DDBJ whole genome shotgun (WGS) entry which is preliminary data.</text>
</comment>
<dbReference type="Gene3D" id="1.20.900.10">
    <property type="entry name" value="Dbl homology (DH) domain"/>
    <property type="match status" value="1"/>
</dbReference>
<dbReference type="SMART" id="SM00147">
    <property type="entry name" value="RasGEF"/>
    <property type="match status" value="1"/>
</dbReference>
<dbReference type="GO" id="GO:0046982">
    <property type="term" value="F:protein heterodimerization activity"/>
    <property type="evidence" value="ECO:0007669"/>
    <property type="project" value="InterPro"/>
</dbReference>
<feature type="compositionally biased region" description="Polar residues" evidence="3">
    <location>
        <begin position="1179"/>
        <end position="1188"/>
    </location>
</feature>
<dbReference type="InterPro" id="IPR001895">
    <property type="entry name" value="RASGEF_cat_dom"/>
</dbReference>
<dbReference type="InterPro" id="IPR055251">
    <property type="entry name" value="SOS1_NGEF_PH"/>
</dbReference>
<dbReference type="PROSITE" id="PS50003">
    <property type="entry name" value="PH_DOMAIN"/>
    <property type="match status" value="1"/>
</dbReference>
<dbReference type="GO" id="GO:0007265">
    <property type="term" value="P:Ras protein signal transduction"/>
    <property type="evidence" value="ECO:0007669"/>
    <property type="project" value="TreeGrafter"/>
</dbReference>
<reference evidence="8 9" key="1">
    <citation type="journal article" date="2023" name="BMC Biol.">
        <title>The compact genome of the sponge Oopsacas minuta (Hexactinellida) is lacking key metazoan core genes.</title>
        <authorList>
            <person name="Santini S."/>
            <person name="Schenkelaars Q."/>
            <person name="Jourda C."/>
            <person name="Duchesne M."/>
            <person name="Belahbib H."/>
            <person name="Rocher C."/>
            <person name="Selva M."/>
            <person name="Riesgo A."/>
            <person name="Vervoort M."/>
            <person name="Leys S.P."/>
            <person name="Kodjabachian L."/>
            <person name="Le Bivic A."/>
            <person name="Borchiellini C."/>
            <person name="Claverie J.M."/>
            <person name="Renard E."/>
        </authorList>
    </citation>
    <scope>NUCLEOTIDE SEQUENCE [LARGE SCALE GENOMIC DNA]</scope>
    <source>
        <strain evidence="8">SPO-2</strain>
    </source>
</reference>
<dbReference type="Gene3D" id="1.10.840.10">
    <property type="entry name" value="Ras guanine-nucleotide exchange factors catalytic domain"/>
    <property type="match status" value="1"/>
</dbReference>
<organism evidence="8 9">
    <name type="scientific">Oopsacas minuta</name>
    <dbReference type="NCBI Taxonomy" id="111878"/>
    <lineage>
        <taxon>Eukaryota</taxon>
        <taxon>Metazoa</taxon>
        <taxon>Porifera</taxon>
        <taxon>Hexactinellida</taxon>
        <taxon>Hexasterophora</taxon>
        <taxon>Lyssacinosida</taxon>
        <taxon>Leucopsacidae</taxon>
        <taxon>Oopsacas</taxon>
    </lineage>
</organism>
<evidence type="ECO:0000256" key="2">
    <source>
        <dbReference type="PROSITE-ProRule" id="PRU00168"/>
    </source>
</evidence>
<dbReference type="SMART" id="SM00229">
    <property type="entry name" value="RasGEFN"/>
    <property type="match status" value="1"/>
</dbReference>
<dbReference type="GO" id="GO:0005886">
    <property type="term" value="C:plasma membrane"/>
    <property type="evidence" value="ECO:0007669"/>
    <property type="project" value="TreeGrafter"/>
</dbReference>
<dbReference type="CDD" id="cd00155">
    <property type="entry name" value="RasGEF"/>
    <property type="match status" value="1"/>
</dbReference>
<dbReference type="InterPro" id="IPR035899">
    <property type="entry name" value="DBL_dom_sf"/>
</dbReference>
<dbReference type="AlphaFoldDB" id="A0AAV7KCT3"/>
<feature type="domain" description="DH" evidence="6">
    <location>
        <begin position="207"/>
        <end position="412"/>
    </location>
</feature>
<dbReference type="InterPro" id="IPR000651">
    <property type="entry name" value="Ras-like_Gua-exchang_fac_N"/>
</dbReference>
<dbReference type="SUPFAM" id="SSF48065">
    <property type="entry name" value="DBL homology domain (DH-domain)"/>
    <property type="match status" value="1"/>
</dbReference>
<gene>
    <name evidence="8" type="ORF">LOD99_14733</name>
</gene>
<evidence type="ECO:0000256" key="1">
    <source>
        <dbReference type="ARBA" id="ARBA00022658"/>
    </source>
</evidence>
<evidence type="ECO:0000313" key="8">
    <source>
        <dbReference type="EMBL" id="KAI6659057.1"/>
    </source>
</evidence>
<dbReference type="Pfam" id="PF00618">
    <property type="entry name" value="RasGEF_N"/>
    <property type="match status" value="1"/>
</dbReference>
<feature type="domain" description="PH" evidence="4">
    <location>
        <begin position="462"/>
        <end position="567"/>
    </location>
</feature>
<dbReference type="SUPFAM" id="SSF50729">
    <property type="entry name" value="PH domain-like"/>
    <property type="match status" value="1"/>
</dbReference>
<dbReference type="CDD" id="cd06224">
    <property type="entry name" value="REM"/>
    <property type="match status" value="1"/>
</dbReference>
<dbReference type="Proteomes" id="UP001165289">
    <property type="component" value="Unassembled WGS sequence"/>
</dbReference>
<evidence type="ECO:0000259" key="4">
    <source>
        <dbReference type="PROSITE" id="PS50003"/>
    </source>
</evidence>
<dbReference type="InterPro" id="IPR000219">
    <property type="entry name" value="DH_dom"/>
</dbReference>
<feature type="domain" description="Ras-GEF" evidence="5">
    <location>
        <begin position="802"/>
        <end position="1042"/>
    </location>
</feature>
<dbReference type="PROSITE" id="PS50009">
    <property type="entry name" value="RASGEF_CAT"/>
    <property type="match status" value="1"/>
</dbReference>
<dbReference type="Pfam" id="PF22697">
    <property type="entry name" value="SOS1_NGEF_PH"/>
    <property type="match status" value="1"/>
</dbReference>
<dbReference type="PROSITE" id="PS50212">
    <property type="entry name" value="RASGEF_NTER"/>
    <property type="match status" value="1"/>
</dbReference>
<sequence length="1218" mass="139871">MATKDYDFYSEENKDKWSRILSQPLKKITYQVHPTLITEDNALFYLERLLYKLLLRLVISLPKTILDVSHIVSNSFPYPLAEWALQEAEAIINSSRIMAKRMPISIPIDKIGPQIAKEFYCVSKIDSKVVIYLLTVIDYMAADILKLAGNFVKNSGRSRIFESDIRVSMNADQALMSLFSKDMDPKTITNSLSSFTDSLPVSNGDANFTDAMKEMVSLEGQYIRILQRIQKILAVPFQTKEPRVFPTDIVEDIFGNLEGVIDLSLSIHGSLQDALEVARAEEDQDNNVAAAGTVFNEHSSAFDFEEYNDYARNYETMVHTLDAQFKQPWVHNYFKDYFKHQFNCTEGEVCIFISTVKYLLPKLLLEPVKHMAYYILEMLPTMLKICPSESERQEFKDALDGMSKFQSITEALIRSDKLSVDALNIDSYILNRRSRTKSAFQEIKEIQDRIEGDTKDLMRCSQLIKIGDLSLHQGGYKKGNKCQERRVFLFDCLLLCCKLSSNKKDVYEYKLREKYELKKICLVDTLDTEDASNGFEILDSKNYKMYFQTSSQEIKQEWLAAICYAVTHESFESKLEDLLKKERNSIQFELPSPDIYKFSAPDSDENIVFEEAGENLLNIRNPPIRAATFYKLVERLTYHKFADPALVKTFLTTYRSFATPTDLMESLIERYNIPVLEEEENSDVIWSHEAITQSEKLRRYKKEYLNPIKLRVLNVIRHWIEHHPYDFERDPSLKEQLSQFLATTGEDKKMQKWVETIRRILNNETLISCNFNNYPPPIEHIGEGPPDLPQGVPPGCNLFSYHPVEIARQMTLIQSEYFRAVKVNELIGGAFTKGNKEEKAPNMVRLTNHFNNMAYFFQKSIVQMSNLEERVALVNRIIDIMQACVELNNFCGMMIIMTALNTSSINKLEHTWNKVSNSRMALVEAQRDTSKDHSYKLLKSKLFTIEPPCVPHIGMFLTRIIHVECGMKDTLSEFPNMINFTKRRRFCDIVGEIQQYQNQRFNLIQEKTIQDYLLAQTPLLKGSDADEVETLIHQLSLDIEPREQPPPKIARQYPQLNLHSQGYRARGRAEKKKAGGIHNSESAFALDSQCDPTNIAISKSRTLQVMPTQSDASRDKVNGNILDITGGETDEIPPKIPPRISRTKDTPPPIPLSYNTNTFPRPSPQSCNVAPLPPRLEIQSRQSLQNSLAPPLPPRKASNELDVPPPRPSKPTYLHSQV</sequence>
<dbReference type="InterPro" id="IPR023578">
    <property type="entry name" value="Ras_GEF_dom_sf"/>
</dbReference>
<accession>A0AAV7KCT3</accession>
<dbReference type="InterPro" id="IPR008937">
    <property type="entry name" value="Ras-like_GEF"/>
</dbReference>
<keyword evidence="9" id="KW-1185">Reference proteome</keyword>
<protein>
    <submittedName>
        <fullName evidence="8">Son of sevenless-like protein 1 isoform X3</fullName>
    </submittedName>
</protein>
<dbReference type="InterPro" id="IPR011993">
    <property type="entry name" value="PH-like_dom_sf"/>
</dbReference>
<dbReference type="Pfam" id="PF00621">
    <property type="entry name" value="RhoGEF"/>
    <property type="match status" value="1"/>
</dbReference>
<dbReference type="EMBL" id="JAKMXF010000066">
    <property type="protein sequence ID" value="KAI6659057.1"/>
    <property type="molecule type" value="Genomic_DNA"/>
</dbReference>
<feature type="compositionally biased region" description="Polar residues" evidence="3">
    <location>
        <begin position="1153"/>
        <end position="1168"/>
    </location>
</feature>
<proteinExistence type="predicted"/>
<dbReference type="PROSITE" id="PS50010">
    <property type="entry name" value="DH_2"/>
    <property type="match status" value="1"/>
</dbReference>
<keyword evidence="1 2" id="KW-0344">Guanine-nucleotide releasing factor</keyword>
<dbReference type="Pfam" id="PF00617">
    <property type="entry name" value="RasGEF"/>
    <property type="match status" value="1"/>
</dbReference>
<dbReference type="PANTHER" id="PTHR23113:SF363">
    <property type="entry name" value="PROTEIN SON OF SEVENLESS"/>
    <property type="match status" value="1"/>
</dbReference>
<evidence type="ECO:0000256" key="3">
    <source>
        <dbReference type="SAM" id="MobiDB-lite"/>
    </source>
</evidence>
<evidence type="ECO:0000259" key="7">
    <source>
        <dbReference type="PROSITE" id="PS50212"/>
    </source>
</evidence>
<dbReference type="SUPFAM" id="SSF47113">
    <property type="entry name" value="Histone-fold"/>
    <property type="match status" value="1"/>
</dbReference>
<dbReference type="Gene3D" id="1.20.870.10">
    <property type="entry name" value="Son of sevenless (SoS) protein Chain: S domain 1"/>
    <property type="match status" value="1"/>
</dbReference>
<evidence type="ECO:0000259" key="5">
    <source>
        <dbReference type="PROSITE" id="PS50009"/>
    </source>
</evidence>
<dbReference type="CDD" id="cd22915">
    <property type="entry name" value="HFD_SOS1_rpt2"/>
    <property type="match status" value="1"/>
</dbReference>
<dbReference type="Gene3D" id="1.10.20.10">
    <property type="entry name" value="Histone, subunit A"/>
    <property type="match status" value="1"/>
</dbReference>
<dbReference type="InterPro" id="IPR036964">
    <property type="entry name" value="RASGEF_cat_dom_sf"/>
</dbReference>
<dbReference type="Gene3D" id="2.30.29.30">
    <property type="entry name" value="Pleckstrin-homology domain (PH domain)/Phosphotyrosine-binding domain (PTB)"/>
    <property type="match status" value="1"/>
</dbReference>
<dbReference type="PANTHER" id="PTHR23113">
    <property type="entry name" value="GUANINE NUCLEOTIDE EXCHANGE FACTOR"/>
    <property type="match status" value="1"/>
</dbReference>
<evidence type="ECO:0000313" key="9">
    <source>
        <dbReference type="Proteomes" id="UP001165289"/>
    </source>
</evidence>
<dbReference type="SMART" id="SM00233">
    <property type="entry name" value="PH"/>
    <property type="match status" value="1"/>
</dbReference>
<dbReference type="InterPro" id="IPR001849">
    <property type="entry name" value="PH_domain"/>
</dbReference>
<dbReference type="SUPFAM" id="SSF48366">
    <property type="entry name" value="Ras GEF"/>
    <property type="match status" value="1"/>
</dbReference>
<feature type="region of interest" description="Disordered" evidence="3">
    <location>
        <begin position="1104"/>
        <end position="1218"/>
    </location>
</feature>